<gene>
    <name evidence="1" type="ORF">BDW59DRAFT_137433</name>
</gene>
<proteinExistence type="predicted"/>
<protein>
    <submittedName>
        <fullName evidence="1">Uncharacterized protein</fullName>
    </submittedName>
</protein>
<evidence type="ECO:0000313" key="2">
    <source>
        <dbReference type="Proteomes" id="UP001610335"/>
    </source>
</evidence>
<dbReference type="Proteomes" id="UP001610335">
    <property type="component" value="Unassembled WGS sequence"/>
</dbReference>
<organism evidence="1 2">
    <name type="scientific">Aspergillus cavernicola</name>
    <dbReference type="NCBI Taxonomy" id="176166"/>
    <lineage>
        <taxon>Eukaryota</taxon>
        <taxon>Fungi</taxon>
        <taxon>Dikarya</taxon>
        <taxon>Ascomycota</taxon>
        <taxon>Pezizomycotina</taxon>
        <taxon>Eurotiomycetes</taxon>
        <taxon>Eurotiomycetidae</taxon>
        <taxon>Eurotiales</taxon>
        <taxon>Aspergillaceae</taxon>
        <taxon>Aspergillus</taxon>
        <taxon>Aspergillus subgen. Nidulantes</taxon>
    </lineage>
</organism>
<reference evidence="1 2" key="1">
    <citation type="submission" date="2024-07" db="EMBL/GenBank/DDBJ databases">
        <title>Section-level genome sequencing and comparative genomics of Aspergillus sections Usti and Cavernicolus.</title>
        <authorList>
            <consortium name="Lawrence Berkeley National Laboratory"/>
            <person name="Nybo J.L."/>
            <person name="Vesth T.C."/>
            <person name="Theobald S."/>
            <person name="Frisvad J.C."/>
            <person name="Larsen T.O."/>
            <person name="Kjaerboelling I."/>
            <person name="Rothschild-Mancinelli K."/>
            <person name="Lyhne E.K."/>
            <person name="Kogle M.E."/>
            <person name="Barry K."/>
            <person name="Clum A."/>
            <person name="Na H."/>
            <person name="Ledsgaard L."/>
            <person name="Lin J."/>
            <person name="Lipzen A."/>
            <person name="Kuo A."/>
            <person name="Riley R."/>
            <person name="Mondo S."/>
            <person name="LaButti K."/>
            <person name="Haridas S."/>
            <person name="Pangalinan J."/>
            <person name="Salamov A.A."/>
            <person name="Simmons B.A."/>
            <person name="Magnuson J.K."/>
            <person name="Chen J."/>
            <person name="Drula E."/>
            <person name="Henrissat B."/>
            <person name="Wiebenga A."/>
            <person name="Lubbers R.J."/>
            <person name="Gomes A.C."/>
            <person name="Makela M.R."/>
            <person name="Stajich J."/>
            <person name="Grigoriev I.V."/>
            <person name="Mortensen U.H."/>
            <person name="De vries R.P."/>
            <person name="Baker S.E."/>
            <person name="Andersen M.R."/>
        </authorList>
    </citation>
    <scope>NUCLEOTIDE SEQUENCE [LARGE SCALE GENOMIC DNA]</scope>
    <source>
        <strain evidence="1 2">CBS 600.67</strain>
    </source>
</reference>
<dbReference type="EMBL" id="JBFXLS010000001">
    <property type="protein sequence ID" value="KAL2835282.1"/>
    <property type="molecule type" value="Genomic_DNA"/>
</dbReference>
<comment type="caution">
    <text evidence="1">The sequence shown here is derived from an EMBL/GenBank/DDBJ whole genome shotgun (WGS) entry which is preliminary data.</text>
</comment>
<evidence type="ECO:0000313" key="1">
    <source>
        <dbReference type="EMBL" id="KAL2835282.1"/>
    </source>
</evidence>
<name>A0ABR4J5G0_9EURO</name>
<sequence length="105" mass="10726">MVTLNPVAMVTPAATATRTPASAMNQTMGSQTMAILSPAATGIPNLVATVTLGPAAATNQTTAGPTTAGSWTRLAPAMVSAVASMSPLRTVMCGRVVPWRHMHYC</sequence>
<accession>A0ABR4J5G0</accession>
<keyword evidence="2" id="KW-1185">Reference proteome</keyword>